<organism evidence="4 5">
    <name type="scientific">Armillaria ostoyae</name>
    <name type="common">Armillaria root rot fungus</name>
    <dbReference type="NCBI Taxonomy" id="47428"/>
    <lineage>
        <taxon>Eukaryota</taxon>
        <taxon>Fungi</taxon>
        <taxon>Dikarya</taxon>
        <taxon>Basidiomycota</taxon>
        <taxon>Agaricomycotina</taxon>
        <taxon>Agaricomycetes</taxon>
        <taxon>Agaricomycetidae</taxon>
        <taxon>Agaricales</taxon>
        <taxon>Marasmiineae</taxon>
        <taxon>Physalacriaceae</taxon>
        <taxon>Armillaria</taxon>
    </lineage>
</organism>
<name>A0A284RAT4_ARMOS</name>
<dbReference type="InterPro" id="IPR010285">
    <property type="entry name" value="DNA_helicase_pif1-like_DEAD"/>
</dbReference>
<gene>
    <name evidence="4" type="ORF">ARMOST_09170</name>
</gene>
<accession>A0A284RAT4</accession>
<dbReference type="GO" id="GO:0000723">
    <property type="term" value="P:telomere maintenance"/>
    <property type="evidence" value="ECO:0007669"/>
    <property type="project" value="InterPro"/>
</dbReference>
<dbReference type="EMBL" id="FUEG01000006">
    <property type="protein sequence ID" value="SJL05834.1"/>
    <property type="molecule type" value="Genomic_DNA"/>
</dbReference>
<keyword evidence="1" id="KW-0234">DNA repair</keyword>
<keyword evidence="5" id="KW-1185">Reference proteome</keyword>
<dbReference type="GO" id="GO:0006310">
    <property type="term" value="P:DNA recombination"/>
    <property type="evidence" value="ECO:0007669"/>
    <property type="project" value="UniProtKB-KW"/>
</dbReference>
<dbReference type="OMA" id="HTIGMIS"/>
<evidence type="ECO:0000313" key="4">
    <source>
        <dbReference type="EMBL" id="SJL05834.1"/>
    </source>
</evidence>
<keyword evidence="1" id="KW-0347">Helicase</keyword>
<keyword evidence="1" id="KW-0233">DNA recombination</keyword>
<dbReference type="OrthoDB" id="3247165at2759"/>
<keyword evidence="1" id="KW-0227">DNA damage</keyword>
<dbReference type="AlphaFoldDB" id="A0A284RAT4"/>
<dbReference type="InterPro" id="IPR051055">
    <property type="entry name" value="PIF1_helicase"/>
</dbReference>
<keyword evidence="1" id="KW-0067">ATP-binding</keyword>
<protein>
    <recommendedName>
        <fullName evidence="1">ATP-dependent DNA helicase</fullName>
        <ecNumber evidence="1">5.6.2.3</ecNumber>
    </recommendedName>
</protein>
<comment type="cofactor">
    <cofactor evidence="1">
        <name>Mg(2+)</name>
        <dbReference type="ChEBI" id="CHEBI:18420"/>
    </cofactor>
</comment>
<proteinExistence type="inferred from homology"/>
<dbReference type="STRING" id="47428.A0A284RAT4"/>
<dbReference type="SUPFAM" id="SSF52540">
    <property type="entry name" value="P-loop containing nucleoside triphosphate hydrolases"/>
    <property type="match status" value="2"/>
</dbReference>
<evidence type="ECO:0000313" key="5">
    <source>
        <dbReference type="Proteomes" id="UP000219338"/>
    </source>
</evidence>
<keyword evidence="1" id="KW-0378">Hydrolase</keyword>
<dbReference type="PANTHER" id="PTHR47642">
    <property type="entry name" value="ATP-DEPENDENT DNA HELICASE"/>
    <property type="match status" value="1"/>
</dbReference>
<dbReference type="Gene3D" id="3.40.50.300">
    <property type="entry name" value="P-loop containing nucleotide triphosphate hydrolases"/>
    <property type="match status" value="1"/>
</dbReference>
<evidence type="ECO:0000259" key="3">
    <source>
        <dbReference type="Pfam" id="PF05970"/>
    </source>
</evidence>
<dbReference type="GO" id="GO:0016887">
    <property type="term" value="F:ATP hydrolysis activity"/>
    <property type="evidence" value="ECO:0007669"/>
    <property type="project" value="RHEA"/>
</dbReference>
<keyword evidence="1" id="KW-0547">Nucleotide-binding</keyword>
<reference evidence="5" key="1">
    <citation type="journal article" date="2017" name="Nat. Ecol. Evol.">
        <title>Genome expansion and lineage-specific genetic innovations in the forest pathogenic fungi Armillaria.</title>
        <authorList>
            <person name="Sipos G."/>
            <person name="Prasanna A.N."/>
            <person name="Walter M.C."/>
            <person name="O'Connor E."/>
            <person name="Balint B."/>
            <person name="Krizsan K."/>
            <person name="Kiss B."/>
            <person name="Hess J."/>
            <person name="Varga T."/>
            <person name="Slot J."/>
            <person name="Riley R."/>
            <person name="Boka B."/>
            <person name="Rigling D."/>
            <person name="Barry K."/>
            <person name="Lee J."/>
            <person name="Mihaltcheva S."/>
            <person name="LaButti K."/>
            <person name="Lipzen A."/>
            <person name="Waldron R."/>
            <person name="Moloney N.M."/>
            <person name="Sperisen C."/>
            <person name="Kredics L."/>
            <person name="Vagvoelgyi C."/>
            <person name="Patrignani A."/>
            <person name="Fitzpatrick D."/>
            <person name="Nagy I."/>
            <person name="Doyle S."/>
            <person name="Anderson J.B."/>
            <person name="Grigoriev I.V."/>
            <person name="Gueldener U."/>
            <person name="Muensterkoetter M."/>
            <person name="Nagy L.G."/>
        </authorList>
    </citation>
    <scope>NUCLEOTIDE SEQUENCE [LARGE SCALE GENOMIC DNA]</scope>
    <source>
        <strain evidence="5">C18/9</strain>
    </source>
</reference>
<dbReference type="Pfam" id="PF05970">
    <property type="entry name" value="PIF1"/>
    <property type="match status" value="1"/>
</dbReference>
<dbReference type="PANTHER" id="PTHR47642:SF6">
    <property type="entry name" value="ATP-DEPENDENT DNA HELICASE"/>
    <property type="match status" value="1"/>
</dbReference>
<feature type="compositionally biased region" description="Basic and acidic residues" evidence="2">
    <location>
        <begin position="132"/>
        <end position="141"/>
    </location>
</feature>
<comment type="similarity">
    <text evidence="1">Belongs to the helicase family.</text>
</comment>
<evidence type="ECO:0000256" key="1">
    <source>
        <dbReference type="RuleBase" id="RU363044"/>
    </source>
</evidence>
<dbReference type="GO" id="GO:0005524">
    <property type="term" value="F:ATP binding"/>
    <property type="evidence" value="ECO:0007669"/>
    <property type="project" value="UniProtKB-KW"/>
</dbReference>
<dbReference type="InterPro" id="IPR027417">
    <property type="entry name" value="P-loop_NTPase"/>
</dbReference>
<dbReference type="EC" id="5.6.2.3" evidence="1"/>
<feature type="domain" description="DNA helicase Pif1-like DEAD-box helicase" evidence="3">
    <location>
        <begin position="189"/>
        <end position="395"/>
    </location>
</feature>
<dbReference type="GO" id="GO:0043139">
    <property type="term" value="F:5'-3' DNA helicase activity"/>
    <property type="evidence" value="ECO:0007669"/>
    <property type="project" value="UniProtKB-EC"/>
</dbReference>
<comment type="catalytic activity">
    <reaction evidence="1">
        <text>ATP + H2O = ADP + phosphate + H(+)</text>
        <dbReference type="Rhea" id="RHEA:13065"/>
        <dbReference type="ChEBI" id="CHEBI:15377"/>
        <dbReference type="ChEBI" id="CHEBI:15378"/>
        <dbReference type="ChEBI" id="CHEBI:30616"/>
        <dbReference type="ChEBI" id="CHEBI:43474"/>
        <dbReference type="ChEBI" id="CHEBI:456216"/>
        <dbReference type="EC" id="5.6.2.3"/>
    </reaction>
</comment>
<evidence type="ECO:0000256" key="2">
    <source>
        <dbReference type="SAM" id="MobiDB-lite"/>
    </source>
</evidence>
<sequence>MANFNLRYECLDARDDYRAEMLQEVADELPAWMSHNTYAELVSEGNQHLILEDMADYGIDADLIANPARHGKRRKARERQAAVIRDMMGPRGCNWSSAKPDLADFSRVHFDVSISDKNPSEWKDAVQTTRRSLLDSRHSQDADMQQNKHKKDSRYVDQVEIINKRHLVRGQHDDTEESIVSKVSSEFGLNSEQERIFRIVTQHADNPVAIQLRMYVGGMGGTGKTRVLNALTSYFKAQGESRRLVVVVPTGTAAALINGSTYHFMFGINECNSDSISKKSLAEVKGRLQGVDYMFLDEVSMLSCVDLYKISARLAMCLNKPELPFGGMNMIFAGDFAQLPPAIGGERASLYGPTDGIFASNRKSQEMAMGKAIWHQVTTVVILRQNMRQQSQTPEDDKLRGALAQMRYKVCTKMDIAFLNSWVTSRPKAPKITDKDFRNVAIITGLNVHKDEFNRIASARYAQETGQELTIFFSDDNISSSETDVRPARGVGTRNMITSISPSLQDILWAALPSENDKHIPATLALCKGMPVMIRVNSATELCMTKGQEGTMYAWKEGIGSRGQRVLATLFVKLNNPPTEVNIPGLPANVVPLIRSSVTINCHLPDDTTLCIACSQVKLLLNFAMTDFSSQGKTRPFNPVDLNNCRSHQSYYTALSRTATAAGTLILPPPGNVRCSPVDPRKIQGGCSGYLRQEFRELELLDDITTQLYHDMLPMSVLGDTRYSLIDTYREYVGAAYTPPVMDPALQWSDAVPFDMEDATDLRAWSKTIISHKPLPPLLLKKLEPPTTAVDIKPISRMFTPMKPSEKRKDRVSDTFDAKQVTADKHSVINVPGCISDRAHMDPPMERPIGCKWSNNSCPFDSSIFVLYNMWRINPAVWSYEFRSYGNTWLDLLAESFNKHLIGLYTLEEVRDYVRRKMHRAFPGVFVFGQETSVEAVMMRWVTHQHAFSEVDVTCRVGHVGSQSSQYSCTVEPGSTGRLPWSTLQQYIDNTSATPLTFAGSQCSTCGTPTSQSRTYKVAPPFIAVMSAFTRAPPDPSIRITASGDQTEYRLAGVVYYGTHHFTAQYVDTQDRVWFNDGISLGRRAESEGFLCDVDMSKDKGSKGRDVFIYRRADL</sequence>
<feature type="region of interest" description="Disordered" evidence="2">
    <location>
        <begin position="129"/>
        <end position="153"/>
    </location>
</feature>
<dbReference type="Proteomes" id="UP000219338">
    <property type="component" value="Unassembled WGS sequence"/>
</dbReference>
<dbReference type="GO" id="GO:0006281">
    <property type="term" value="P:DNA repair"/>
    <property type="evidence" value="ECO:0007669"/>
    <property type="project" value="UniProtKB-KW"/>
</dbReference>